<evidence type="ECO:0000256" key="3">
    <source>
        <dbReference type="ARBA" id="ARBA00022491"/>
    </source>
</evidence>
<feature type="domain" description="Interferon regulatory factor 2-binding protein 1/2-like zinc finger" evidence="12">
    <location>
        <begin position="38"/>
        <end position="89"/>
    </location>
</feature>
<dbReference type="CDD" id="cd16716">
    <property type="entry name" value="vRING-HC_IRF2BP2"/>
    <property type="match status" value="1"/>
</dbReference>
<keyword evidence="9" id="KW-0539">Nucleus</keyword>
<feature type="compositionally biased region" description="Gly residues" evidence="11">
    <location>
        <begin position="424"/>
        <end position="436"/>
    </location>
</feature>
<accession>A0AAD9DYA7</accession>
<dbReference type="Pfam" id="PF25454">
    <property type="entry name" value="zf-C3HC4_IRF-2BP1_2"/>
    <property type="match status" value="1"/>
</dbReference>
<feature type="region of interest" description="Disordered" evidence="11">
    <location>
        <begin position="273"/>
        <end position="365"/>
    </location>
</feature>
<proteinExistence type="inferred from homology"/>
<dbReference type="GO" id="GO:0006357">
    <property type="term" value="P:regulation of transcription by RNA polymerase II"/>
    <property type="evidence" value="ECO:0007669"/>
    <property type="project" value="TreeGrafter"/>
</dbReference>
<keyword evidence="5" id="KW-0863">Zinc-finger</keyword>
<feature type="domain" description="IRF-2BP1/2-like middle" evidence="14">
    <location>
        <begin position="222"/>
        <end position="336"/>
    </location>
</feature>
<dbReference type="GO" id="GO:0008270">
    <property type="term" value="F:zinc ion binding"/>
    <property type="evidence" value="ECO:0007669"/>
    <property type="project" value="UniProtKB-KW"/>
</dbReference>
<keyword evidence="16" id="KW-1185">Reference proteome</keyword>
<dbReference type="InterPro" id="IPR022750">
    <property type="entry name" value="IRF-2BP1_2-like_Znf"/>
</dbReference>
<evidence type="ECO:0000256" key="9">
    <source>
        <dbReference type="ARBA" id="ARBA00023242"/>
    </source>
</evidence>
<dbReference type="SUPFAM" id="SSF57850">
    <property type="entry name" value="RING/U-box"/>
    <property type="match status" value="1"/>
</dbReference>
<evidence type="ECO:0000259" key="14">
    <source>
        <dbReference type="Pfam" id="PF25457"/>
    </source>
</evidence>
<feature type="compositionally biased region" description="Polar residues" evidence="11">
    <location>
        <begin position="166"/>
        <end position="179"/>
    </location>
</feature>
<keyword evidence="7" id="KW-0805">Transcription regulation</keyword>
<feature type="compositionally biased region" description="Basic and acidic residues" evidence="11">
    <location>
        <begin position="764"/>
        <end position="774"/>
    </location>
</feature>
<dbReference type="Proteomes" id="UP001239994">
    <property type="component" value="Unassembled WGS sequence"/>
</dbReference>
<evidence type="ECO:0000256" key="7">
    <source>
        <dbReference type="ARBA" id="ARBA00023015"/>
    </source>
</evidence>
<comment type="function">
    <text evidence="10">Acts as a transcriptional repressor.</text>
</comment>
<name>A0AAD9DYA7_9TELE</name>
<dbReference type="AlphaFoldDB" id="A0AAD9DYA7"/>
<organism evidence="15 16">
    <name type="scientific">Electrophorus voltai</name>
    <dbReference type="NCBI Taxonomy" id="2609070"/>
    <lineage>
        <taxon>Eukaryota</taxon>
        <taxon>Metazoa</taxon>
        <taxon>Chordata</taxon>
        <taxon>Craniata</taxon>
        <taxon>Vertebrata</taxon>
        <taxon>Euteleostomi</taxon>
        <taxon>Actinopterygii</taxon>
        <taxon>Neopterygii</taxon>
        <taxon>Teleostei</taxon>
        <taxon>Ostariophysi</taxon>
        <taxon>Gymnotiformes</taxon>
        <taxon>Gymnotoidei</taxon>
        <taxon>Gymnotidae</taxon>
        <taxon>Electrophorus</taxon>
    </lineage>
</organism>
<evidence type="ECO:0000256" key="8">
    <source>
        <dbReference type="ARBA" id="ARBA00023163"/>
    </source>
</evidence>
<dbReference type="EMBL" id="JAROKS010000012">
    <property type="protein sequence ID" value="KAK1798511.1"/>
    <property type="molecule type" value="Genomic_DNA"/>
</dbReference>
<keyword evidence="6" id="KW-0862">Zinc</keyword>
<dbReference type="Gene3D" id="1.10.10.1580">
    <property type="entry name" value="Interferon regulatory factor 2-binding protein"/>
    <property type="match status" value="1"/>
</dbReference>
<sequence length="780" mass="83158">MESEKIQRKPKDIWRVCGILFFFFLPKAMSSAAVAASRRQSCYLCDLPRMPWAMIWDFTEPVCRGCVNYEGADRIEFVIETARQLKRAHGFQEGRSPGPGKSGKEIQPINHSAGDPGSRPPQPLDRYPLAPDRPPRLGPEYQPGRQANGIPVPNGFPKPDEPPELNRQSPNPRRTSTVPPNLVPLVNGTLPPVHALNGRPPQMGIPGALTAPSLTDHGGKRSDDMKDKHRPDSVSDISESHKRADEWMCKGKTVRDLMALHTLDNRFKKEHAAMQHRMGYETSSTSSKTDRGKQPRSMKRKASPEPEGEGTTAKLNGEGQPWLPSPSEVLKMPSAALPGYTAAPPSTISPHSRTTPPEAATAAQNGQSPMAALILAADNAGASTGSPKDANQVHSTTAAGRRNSGSPLSPSSASQRRLTQRDVMGGGVAGAAGAGAGTATSHVPGVDPQAGHPQSIPDSSVPPGTTPLCCTLCHERLEDTHFVQCPSVPSHKFCFPCSRESIKQQGATGEVYCPSGEKCPLVGSNVPWAFMQGEIATILAGDVKSVSLCLSLSFPISPILKFVSYFLGSLKNSSCKLSSPEHDLTSITQSSPLVPDRMIGFAAEAAPALGWVGSPADGQARDVTHRARGAGLCLSKARPGETRAVTDRAGNPDAVEAKRMMEERLASPCCVAVNLIPAGLIERCRPVIFREAADWQPGSVNSLTRPPERLTVPPCSLSIMRRRHGNTACPRLAQRIQGEGQSECVCRGTPPPTVGPGLGGPETAGREADGREDPQSGVVL</sequence>
<dbReference type="PANTHER" id="PTHR10816">
    <property type="entry name" value="MYELIN TRANSCRIPTION FACTOR 1-RELATED"/>
    <property type="match status" value="1"/>
</dbReference>
<comment type="caution">
    <text evidence="15">The sequence shown here is derived from an EMBL/GenBank/DDBJ whole genome shotgun (WGS) entry which is preliminary data.</text>
</comment>
<feature type="region of interest" description="Disordered" evidence="11">
    <location>
        <begin position="741"/>
        <end position="780"/>
    </location>
</feature>
<keyword evidence="8" id="KW-0804">Transcription</keyword>
<evidence type="ECO:0000259" key="12">
    <source>
        <dbReference type="Pfam" id="PF11261"/>
    </source>
</evidence>
<feature type="compositionally biased region" description="Polar residues" evidence="11">
    <location>
        <begin position="344"/>
        <end position="355"/>
    </location>
</feature>
<evidence type="ECO:0000256" key="1">
    <source>
        <dbReference type="ARBA" id="ARBA00004123"/>
    </source>
</evidence>
<dbReference type="InterPro" id="IPR058682">
    <property type="entry name" value="IRF-2BP1/2-like_M"/>
</dbReference>
<feature type="compositionally biased region" description="Low complexity" evidence="11">
    <location>
        <begin position="400"/>
        <end position="417"/>
    </location>
</feature>
<evidence type="ECO:0000259" key="13">
    <source>
        <dbReference type="Pfam" id="PF25454"/>
    </source>
</evidence>
<evidence type="ECO:0000256" key="5">
    <source>
        <dbReference type="ARBA" id="ARBA00022771"/>
    </source>
</evidence>
<evidence type="ECO:0000256" key="10">
    <source>
        <dbReference type="ARBA" id="ARBA00059947"/>
    </source>
</evidence>
<reference evidence="15" key="1">
    <citation type="submission" date="2023-03" db="EMBL/GenBank/DDBJ databases">
        <title>Electrophorus voltai genome.</title>
        <authorList>
            <person name="Bian C."/>
        </authorList>
    </citation>
    <scope>NUCLEOTIDE SEQUENCE</scope>
    <source>
        <strain evidence="15">CB-2022</strain>
        <tissue evidence="15">Muscle</tissue>
    </source>
</reference>
<dbReference type="InterPro" id="IPR057414">
    <property type="entry name" value="Zf-C3HC4_IRF-2BP1_2"/>
</dbReference>
<dbReference type="FunFam" id="1.10.10.1580:FF:000001">
    <property type="entry name" value="interferon regulatory factor 2-binding protein 2"/>
    <property type="match status" value="1"/>
</dbReference>
<feature type="compositionally biased region" description="Basic and acidic residues" evidence="11">
    <location>
        <begin position="217"/>
        <end position="239"/>
    </location>
</feature>
<evidence type="ECO:0000256" key="4">
    <source>
        <dbReference type="ARBA" id="ARBA00022723"/>
    </source>
</evidence>
<evidence type="ECO:0000313" key="15">
    <source>
        <dbReference type="EMBL" id="KAK1798511.1"/>
    </source>
</evidence>
<feature type="region of interest" description="Disordered" evidence="11">
    <location>
        <begin position="380"/>
        <end position="460"/>
    </location>
</feature>
<dbReference type="InterPro" id="IPR044882">
    <property type="entry name" value="I2BP1/2_C3HC4-RING_sf"/>
</dbReference>
<dbReference type="GO" id="GO:0003714">
    <property type="term" value="F:transcription corepressor activity"/>
    <property type="evidence" value="ECO:0007669"/>
    <property type="project" value="TreeGrafter"/>
</dbReference>
<evidence type="ECO:0000313" key="16">
    <source>
        <dbReference type="Proteomes" id="UP001239994"/>
    </source>
</evidence>
<feature type="region of interest" description="Disordered" evidence="11">
    <location>
        <begin position="88"/>
        <end position="239"/>
    </location>
</feature>
<comment type="subcellular location">
    <subcellularLocation>
        <location evidence="1">Nucleus</location>
    </subcellularLocation>
</comment>
<dbReference type="Pfam" id="PF25457">
    <property type="entry name" value="IRF-2BP1_2_M"/>
    <property type="match status" value="1"/>
</dbReference>
<comment type="similarity">
    <text evidence="2">Belongs to the IRF2BP family.</text>
</comment>
<evidence type="ECO:0000256" key="2">
    <source>
        <dbReference type="ARBA" id="ARBA00010802"/>
    </source>
</evidence>
<dbReference type="Pfam" id="PF11261">
    <property type="entry name" value="IRF-2BP1_2"/>
    <property type="match status" value="1"/>
</dbReference>
<evidence type="ECO:0000256" key="6">
    <source>
        <dbReference type="ARBA" id="ARBA00022833"/>
    </source>
</evidence>
<evidence type="ECO:0000256" key="11">
    <source>
        <dbReference type="SAM" id="MobiDB-lite"/>
    </source>
</evidence>
<keyword evidence="4" id="KW-0479">Metal-binding</keyword>
<keyword evidence="3" id="KW-0678">Repressor</keyword>
<dbReference type="GO" id="GO:0005634">
    <property type="term" value="C:nucleus"/>
    <property type="evidence" value="ECO:0007669"/>
    <property type="project" value="UniProtKB-SubCell"/>
</dbReference>
<protein>
    <submittedName>
        <fullName evidence="15">Uncharacterized protein</fullName>
    </submittedName>
</protein>
<dbReference type="PANTHER" id="PTHR10816:SF18">
    <property type="entry name" value="INTERFERON REGULATORY FACTOR 2-BINDING PROTEIN 2"/>
    <property type="match status" value="1"/>
</dbReference>
<feature type="domain" description="Interferon regulatory factor 2-binding protein 1/2-like C3HC4 zinc finger" evidence="13">
    <location>
        <begin position="468"/>
        <end position="539"/>
    </location>
</feature>
<gene>
    <name evidence="15" type="ORF">P4O66_006806</name>
</gene>